<comment type="function">
    <text evidence="8">The phosphoenolpyruvate-dependent sugar phosphotransferase system (PTS), a major carbohydrate active -transport system, catalyzes the phosphorylation of incoming sugar substrates concomitant with their translocation across the cell membrane.</text>
</comment>
<organism evidence="11 12">
    <name type="scientific">Breznakia blatticola</name>
    <dbReference type="NCBI Taxonomy" id="1754012"/>
    <lineage>
        <taxon>Bacteria</taxon>
        <taxon>Bacillati</taxon>
        <taxon>Bacillota</taxon>
        <taxon>Erysipelotrichia</taxon>
        <taxon>Erysipelotrichales</taxon>
        <taxon>Erysipelotrichaceae</taxon>
        <taxon>Breznakia</taxon>
    </lineage>
</organism>
<comment type="caution">
    <text evidence="11">The sequence shown here is derived from an EMBL/GenBank/DDBJ whole genome shotgun (WGS) entry which is preliminary data.</text>
</comment>
<gene>
    <name evidence="11" type="ORF">EDD63_10820</name>
</gene>
<dbReference type="AlphaFoldDB" id="A0A4R8A298"/>
<keyword evidence="4 8" id="KW-0762">Sugar transport</keyword>
<keyword evidence="3 8" id="KW-1003">Cell membrane</keyword>
<dbReference type="NCBIfam" id="TIGR00410">
    <property type="entry name" value="lacE"/>
    <property type="match status" value="1"/>
</dbReference>
<keyword evidence="6 9" id="KW-1133">Transmembrane helix</keyword>
<evidence type="ECO:0000256" key="2">
    <source>
        <dbReference type="ARBA" id="ARBA00022448"/>
    </source>
</evidence>
<evidence type="ECO:0000256" key="4">
    <source>
        <dbReference type="ARBA" id="ARBA00022597"/>
    </source>
</evidence>
<feature type="transmembrane region" description="Helical" evidence="9">
    <location>
        <begin position="221"/>
        <end position="242"/>
    </location>
</feature>
<dbReference type="GO" id="GO:0005886">
    <property type="term" value="C:plasma membrane"/>
    <property type="evidence" value="ECO:0007669"/>
    <property type="project" value="UniProtKB-SubCell"/>
</dbReference>
<feature type="transmembrane region" description="Helical" evidence="9">
    <location>
        <begin position="181"/>
        <end position="201"/>
    </location>
</feature>
<feature type="transmembrane region" description="Helical" evidence="9">
    <location>
        <begin position="31"/>
        <end position="52"/>
    </location>
</feature>
<dbReference type="Proteomes" id="UP000294743">
    <property type="component" value="Unassembled WGS sequence"/>
</dbReference>
<feature type="transmembrane region" description="Helical" evidence="9">
    <location>
        <begin position="329"/>
        <end position="350"/>
    </location>
</feature>
<reference evidence="11 12" key="1">
    <citation type="submission" date="2019-03" db="EMBL/GenBank/DDBJ databases">
        <title>Genomic Encyclopedia of Type Strains, Phase IV (KMG-IV): sequencing the most valuable type-strain genomes for metagenomic binning, comparative biology and taxonomic classification.</title>
        <authorList>
            <person name="Goeker M."/>
        </authorList>
    </citation>
    <scope>NUCLEOTIDE SEQUENCE [LARGE SCALE GENOMIC DNA]</scope>
    <source>
        <strain evidence="11 12">DSM 28867</strain>
    </source>
</reference>
<keyword evidence="12" id="KW-1185">Reference proteome</keyword>
<evidence type="ECO:0000256" key="6">
    <source>
        <dbReference type="ARBA" id="ARBA00022989"/>
    </source>
</evidence>
<evidence type="ECO:0000256" key="1">
    <source>
        <dbReference type="ARBA" id="ARBA00004651"/>
    </source>
</evidence>
<dbReference type="PANTHER" id="PTHR33989">
    <property type="match status" value="1"/>
</dbReference>
<evidence type="ECO:0000313" key="12">
    <source>
        <dbReference type="Proteomes" id="UP000294743"/>
    </source>
</evidence>
<feature type="domain" description="PTS EIIC type-3" evidence="10">
    <location>
        <begin position="8"/>
        <end position="455"/>
    </location>
</feature>
<dbReference type="RefSeq" id="WP_134168603.1">
    <property type="nucleotide sequence ID" value="NZ_SODD01000008.1"/>
</dbReference>
<evidence type="ECO:0000256" key="8">
    <source>
        <dbReference type="PIRNR" id="PIRNR006351"/>
    </source>
</evidence>
<accession>A0A4R8A298</accession>
<evidence type="ECO:0000256" key="9">
    <source>
        <dbReference type="SAM" id="Phobius"/>
    </source>
</evidence>
<dbReference type="PANTHER" id="PTHR33989:SF4">
    <property type="entry name" value="PTS SYSTEM N,N'-DIACETYLCHITOBIOSE-SPECIFIC EIIC COMPONENT"/>
    <property type="match status" value="1"/>
</dbReference>
<feature type="transmembrane region" description="Helical" evidence="9">
    <location>
        <begin position="82"/>
        <end position="103"/>
    </location>
</feature>
<dbReference type="Pfam" id="PF02378">
    <property type="entry name" value="PTS_EIIC"/>
    <property type="match status" value="1"/>
</dbReference>
<evidence type="ECO:0000256" key="7">
    <source>
        <dbReference type="ARBA" id="ARBA00023136"/>
    </source>
</evidence>
<name>A0A4R8A298_9FIRM</name>
<feature type="transmembrane region" description="Helical" evidence="9">
    <location>
        <begin position="262"/>
        <end position="285"/>
    </location>
</feature>
<feature type="transmembrane region" description="Helical" evidence="9">
    <location>
        <begin position="435"/>
        <end position="458"/>
    </location>
</feature>
<dbReference type="InterPro" id="IPR004796">
    <property type="entry name" value="PTS_IIC_cello"/>
</dbReference>
<dbReference type="InterPro" id="IPR004501">
    <property type="entry name" value="PTS_EIIC_3"/>
</dbReference>
<evidence type="ECO:0000259" key="10">
    <source>
        <dbReference type="PROSITE" id="PS51105"/>
    </source>
</evidence>
<sequence>MKGFTNWMEQHFVPVAAKIGSQKHLVAIRDAFIAIMPITMAGAFATLLNVFFRDLPNEWWGAGNSFVSNSFVSGIIGVNGNVWWGTLAILSMVFVFALGYQLAKVYKVPALAGGVVAFAAFITVTPQSAFAAIDLGETVLGADALEIFKTAGLTLGTADAGGTVISGIGAWGNLNWSYLNAGGLFTALIVGLVTGVIYCKLMLAKITIKLPDSVPPAVSKAFASIIPGVIAIYIAGIAAYLVNLWTGSSIGDLIFENVQAPFLALSQGFGAVIIVVIAVQLFWFFGIHGTNVLAPVLDGVYLTATTENNVAHTAGKAMEYMWTRGSFDAYVWMGGAGCSIALIIAIFIFSKRQESKTIAALSAPMGFFNINEPIVFGMPIVLNPIYFIPWMLVPIVLTIIAYAATAAQIVPPVYVPVPWIMPPVVYAILATGGNILAGVLALVNLVIGVVIWGIFVLIGNKVDLADTEAE</sequence>
<dbReference type="PROSITE" id="PS51105">
    <property type="entry name" value="PTS_EIIC_TYPE_3"/>
    <property type="match status" value="1"/>
</dbReference>
<protein>
    <recommendedName>
        <fullName evidence="8">Permease IIC component</fullName>
    </recommendedName>
</protein>
<proteinExistence type="predicted"/>
<dbReference type="InterPro" id="IPR051088">
    <property type="entry name" value="PTS_Sugar-EIIC/EIIB"/>
</dbReference>
<dbReference type="PIRSF" id="PIRSF006351">
    <property type="entry name" value="PTS_EIIC-Cellobiose"/>
    <property type="match status" value="1"/>
</dbReference>
<evidence type="ECO:0000256" key="3">
    <source>
        <dbReference type="ARBA" id="ARBA00022475"/>
    </source>
</evidence>
<dbReference type="OrthoDB" id="1641940at2"/>
<evidence type="ECO:0000313" key="11">
    <source>
        <dbReference type="EMBL" id="TDW24667.1"/>
    </source>
</evidence>
<keyword evidence="7 8" id="KW-0472">Membrane</keyword>
<evidence type="ECO:0000256" key="5">
    <source>
        <dbReference type="ARBA" id="ARBA00022692"/>
    </source>
</evidence>
<keyword evidence="5 9" id="KW-0812">Transmembrane</keyword>
<dbReference type="GO" id="GO:1902815">
    <property type="term" value="P:N,N'-diacetylchitobiose import"/>
    <property type="evidence" value="ECO:0007669"/>
    <property type="project" value="TreeGrafter"/>
</dbReference>
<feature type="transmembrane region" description="Helical" evidence="9">
    <location>
        <begin position="110"/>
        <end position="133"/>
    </location>
</feature>
<dbReference type="EMBL" id="SODD01000008">
    <property type="protein sequence ID" value="TDW24667.1"/>
    <property type="molecule type" value="Genomic_DNA"/>
</dbReference>
<keyword evidence="2 8" id="KW-0813">Transport</keyword>
<dbReference type="GO" id="GO:0009401">
    <property type="term" value="P:phosphoenolpyruvate-dependent sugar phosphotransferase system"/>
    <property type="evidence" value="ECO:0007669"/>
    <property type="project" value="InterPro"/>
</dbReference>
<comment type="subcellular location">
    <subcellularLocation>
        <location evidence="1">Cell membrane</location>
        <topology evidence="1">Multi-pass membrane protein</topology>
    </subcellularLocation>
</comment>
<dbReference type="InterPro" id="IPR003352">
    <property type="entry name" value="PTS_EIIC"/>
</dbReference>
<dbReference type="GO" id="GO:0008982">
    <property type="term" value="F:protein-N(PI)-phosphohistidine-sugar phosphotransferase activity"/>
    <property type="evidence" value="ECO:0007669"/>
    <property type="project" value="UniProtKB-UniRule"/>
</dbReference>